<sequence length="321" mass="36290">MRIEKQFTTMSSLTSNHWSKKEAYTVWMCFHARTTSSVLSTARPSTFVSFSSPFQFLSLSLTSFISIDCGATSGTSYEDSRGILYVSDDSYIDTGKNNKIDPKYTSPSNQASTLRSFPNETRNCYTLWNVTKGAKYLVRATFLYGNYDGKQMAQSSTPLQFDLVVNVGFWITVNITDASSEYAYEVVAVASNNFIWVCLVNINMETPFISVLELRPLKSNLYPYAFPNQSNAILFRLNYGPTNSATIRYPDDPYDRLWPWYQYDHTILRGLNTTENIGRYSVDNFEAPNSVLQTALTPVSSTNLTMDSYDAPSNNPNFPGY</sequence>
<proteinExistence type="predicted"/>
<evidence type="ECO:0000256" key="1">
    <source>
        <dbReference type="ARBA" id="ARBA00004167"/>
    </source>
</evidence>
<evidence type="ECO:0000313" key="3">
    <source>
        <dbReference type="EMBL" id="KAJ3678992.1"/>
    </source>
</evidence>
<evidence type="ECO:0000259" key="2">
    <source>
        <dbReference type="Pfam" id="PF12819"/>
    </source>
</evidence>
<keyword evidence="4" id="KW-1185">Reference proteome</keyword>
<organism evidence="3 4">
    <name type="scientific">Rhynchospora tenuis</name>
    <dbReference type="NCBI Taxonomy" id="198213"/>
    <lineage>
        <taxon>Eukaryota</taxon>
        <taxon>Viridiplantae</taxon>
        <taxon>Streptophyta</taxon>
        <taxon>Embryophyta</taxon>
        <taxon>Tracheophyta</taxon>
        <taxon>Spermatophyta</taxon>
        <taxon>Magnoliopsida</taxon>
        <taxon>Liliopsida</taxon>
        <taxon>Poales</taxon>
        <taxon>Cyperaceae</taxon>
        <taxon>Cyperoideae</taxon>
        <taxon>Rhynchosporeae</taxon>
        <taxon>Rhynchospora</taxon>
    </lineage>
</organism>
<comment type="caution">
    <text evidence="3">The sequence shown here is derived from an EMBL/GenBank/DDBJ whole genome shotgun (WGS) entry which is preliminary data.</text>
</comment>
<feature type="domain" description="Malectin-like" evidence="2">
    <location>
        <begin position="67"/>
        <end position="306"/>
    </location>
</feature>
<dbReference type="AlphaFoldDB" id="A0AAD5Z1D0"/>
<dbReference type="Proteomes" id="UP001210211">
    <property type="component" value="Unassembled WGS sequence"/>
</dbReference>
<gene>
    <name evidence="3" type="ORF">LUZ61_021156</name>
</gene>
<reference evidence="3 4" key="1">
    <citation type="journal article" date="2022" name="Cell">
        <title>Repeat-based holocentromeres influence genome architecture and karyotype evolution.</title>
        <authorList>
            <person name="Hofstatter P.G."/>
            <person name="Thangavel G."/>
            <person name="Lux T."/>
            <person name="Neumann P."/>
            <person name="Vondrak T."/>
            <person name="Novak P."/>
            <person name="Zhang M."/>
            <person name="Costa L."/>
            <person name="Castellani M."/>
            <person name="Scott A."/>
            <person name="Toegelov H."/>
            <person name="Fuchs J."/>
            <person name="Mata-Sucre Y."/>
            <person name="Dias Y."/>
            <person name="Vanzela A.L.L."/>
            <person name="Huettel B."/>
            <person name="Almeida C.C.S."/>
            <person name="Simkova H."/>
            <person name="Souza G."/>
            <person name="Pedrosa-Harand A."/>
            <person name="Macas J."/>
            <person name="Mayer K.F.X."/>
            <person name="Houben A."/>
            <person name="Marques A."/>
        </authorList>
    </citation>
    <scope>NUCLEOTIDE SEQUENCE [LARGE SCALE GENOMIC DNA]</scope>
    <source>
        <strain evidence="3">RhyTen1mFocal</strain>
    </source>
</reference>
<dbReference type="GO" id="GO:0016020">
    <property type="term" value="C:membrane"/>
    <property type="evidence" value="ECO:0007669"/>
    <property type="project" value="UniProtKB-SubCell"/>
</dbReference>
<name>A0AAD5Z1D0_9POAL</name>
<protein>
    <recommendedName>
        <fullName evidence="2">Malectin-like domain-containing protein</fullName>
    </recommendedName>
</protein>
<evidence type="ECO:0000313" key="4">
    <source>
        <dbReference type="Proteomes" id="UP001210211"/>
    </source>
</evidence>
<accession>A0AAD5Z1D0</accession>
<dbReference type="Pfam" id="PF12819">
    <property type="entry name" value="Malectin_like"/>
    <property type="match status" value="1"/>
</dbReference>
<comment type="subcellular location">
    <subcellularLocation>
        <location evidence="1">Membrane</location>
        <topology evidence="1">Single-pass membrane protein</topology>
    </subcellularLocation>
</comment>
<dbReference type="EMBL" id="JAMRDG010000020">
    <property type="protein sequence ID" value="KAJ3678992.1"/>
    <property type="molecule type" value="Genomic_DNA"/>
</dbReference>
<dbReference type="PANTHER" id="PTHR45631:SF6">
    <property type="entry name" value="OS09G0352000 PROTEIN"/>
    <property type="match status" value="1"/>
</dbReference>
<dbReference type="PANTHER" id="PTHR45631">
    <property type="entry name" value="OS07G0107800 PROTEIN-RELATED"/>
    <property type="match status" value="1"/>
</dbReference>
<dbReference type="InterPro" id="IPR024788">
    <property type="entry name" value="Malectin-like_Carb-bd_dom"/>
</dbReference>